<dbReference type="OrthoDB" id="5570009at2759"/>
<keyword evidence="4" id="KW-1185">Reference proteome</keyword>
<dbReference type="InterPro" id="IPR029058">
    <property type="entry name" value="AB_hydrolase_fold"/>
</dbReference>
<dbReference type="AlphaFoldDB" id="A0A165H5G0"/>
<proteinExistence type="predicted"/>
<feature type="domain" description="Alpha/beta hydrolase fold-3" evidence="2">
    <location>
        <begin position="520"/>
        <end position="600"/>
    </location>
</feature>
<feature type="region of interest" description="Disordered" evidence="1">
    <location>
        <begin position="1"/>
        <end position="32"/>
    </location>
</feature>
<feature type="domain" description="Alpha/beta hydrolase fold-3" evidence="2">
    <location>
        <begin position="236"/>
        <end position="351"/>
    </location>
</feature>
<name>A0A165H5G0_9BASI</name>
<dbReference type="GO" id="GO:0019433">
    <property type="term" value="P:triglyceride catabolic process"/>
    <property type="evidence" value="ECO:0007669"/>
    <property type="project" value="TreeGrafter"/>
</dbReference>
<feature type="region of interest" description="Disordered" evidence="1">
    <location>
        <begin position="688"/>
        <end position="830"/>
    </location>
</feature>
<evidence type="ECO:0000259" key="2">
    <source>
        <dbReference type="Pfam" id="PF07859"/>
    </source>
</evidence>
<dbReference type="EMBL" id="KV423946">
    <property type="protein sequence ID" value="KZT58886.1"/>
    <property type="molecule type" value="Genomic_DNA"/>
</dbReference>
<keyword evidence="3" id="KW-0378">Hydrolase</keyword>
<feature type="compositionally biased region" description="Low complexity" evidence="1">
    <location>
        <begin position="769"/>
        <end position="781"/>
    </location>
</feature>
<dbReference type="STRING" id="1353952.A0A165H5G0"/>
<protein>
    <submittedName>
        <fullName evidence="3">Alpha/beta-hydrolase</fullName>
    </submittedName>
</protein>
<evidence type="ECO:0000313" key="3">
    <source>
        <dbReference type="EMBL" id="KZT58886.1"/>
    </source>
</evidence>
<evidence type="ECO:0000256" key="1">
    <source>
        <dbReference type="SAM" id="MobiDB-lite"/>
    </source>
</evidence>
<dbReference type="Gene3D" id="3.40.50.1820">
    <property type="entry name" value="alpha/beta hydrolase"/>
    <property type="match status" value="2"/>
</dbReference>
<organism evidence="3 4">
    <name type="scientific">Calocera cornea HHB12733</name>
    <dbReference type="NCBI Taxonomy" id="1353952"/>
    <lineage>
        <taxon>Eukaryota</taxon>
        <taxon>Fungi</taxon>
        <taxon>Dikarya</taxon>
        <taxon>Basidiomycota</taxon>
        <taxon>Agaricomycotina</taxon>
        <taxon>Dacrymycetes</taxon>
        <taxon>Dacrymycetales</taxon>
        <taxon>Dacrymycetaceae</taxon>
        <taxon>Calocera</taxon>
    </lineage>
</organism>
<feature type="region of interest" description="Disordered" evidence="1">
    <location>
        <begin position="846"/>
        <end position="868"/>
    </location>
</feature>
<dbReference type="GO" id="GO:0004771">
    <property type="term" value="F:sterol ester esterase activity"/>
    <property type="evidence" value="ECO:0007669"/>
    <property type="project" value="TreeGrafter"/>
</dbReference>
<dbReference type="InParanoid" id="A0A165H5G0"/>
<dbReference type="SUPFAM" id="SSF53474">
    <property type="entry name" value="alpha/beta-Hydrolases"/>
    <property type="match status" value="1"/>
</dbReference>
<dbReference type="PANTHER" id="PTHR23025">
    <property type="entry name" value="TRIACYLGLYCEROL LIPASE"/>
    <property type="match status" value="1"/>
</dbReference>
<sequence length="868" mass="96222">MIDHLLGRPSGAWKRTQARPAHPPSSPSRSHPRRLPQVFLVLGFWLSVLVQGNSGGPRFLWIRQINRLLRKFFTPWQIIVAAFTALYAVRHFDVVVGLAAPEPLARMYSRTYYRATWIATSLDAGFATAQTIRPKWVREIAQVILGGYYIFYANEADEKLRKFRAVCTVEMLRTTWEKTSNPYLRAMTFWDRPSLPLIRSVVLARPPTSPHKRPIRATLFYNGTPAQLAQARDLILDFPGGGFICLGPEHHEERLRRWARRTGKPVLSVDYGKAPEYPYPWALEEGFDVYLTLVQTKGATIGMAGDELNMILTGDSAGANIVTTVIYRAIENPFPVPLPLGVVFNYAALDFGFGAWMSPAHLRVLREEQSSGHIPGLEEQKNHLQHRSPLSVVKDERTHRRRKSWRDALAFRPGPGLTMTRGSAPGAGAGQEGAKKPVHAQVRRARAEQEMEGSYAADTEEEGTGTGTGNDTPEDERSIQARIKVPPKDAPGGNEEAEGERKEKKKVKRVPIGTRLTMTSRTGFFQDRIISPSMMRAMAILYIGSRHNPDFSTDYYISPILAPNSLLEKFPPLLMTCGEKDPFVDDTVIFAGRIREAKRAKRTSLHTASLNRDGFFGEGLRMTSKSEASKLLEEKEEDWVQTHIYEGWSHGYMMMTALMPFGATAAIYQNADWIRRLFDKNDAKQVAEAQAAAASPRPERRTSSSRSEADLGYPIGSESSSEDMLEFASSKKRRMSSLSSNRTAMPSLGRHSSSASRLAGSDEGASHGTAASTPPTSVASSMLAEPAPKTKRSSSHSSDRPAASKRISELHVPSPPVPAEGTGRVGTPTLVANEAELMRRRREEAVYGIGQRSSSVSDGEDEGMMDVF</sequence>
<gene>
    <name evidence="3" type="ORF">CALCODRAFT_481984</name>
</gene>
<feature type="region of interest" description="Disordered" evidence="1">
    <location>
        <begin position="377"/>
        <end position="508"/>
    </location>
</feature>
<reference evidence="3 4" key="1">
    <citation type="journal article" date="2016" name="Mol. Biol. Evol.">
        <title>Comparative Genomics of Early-Diverging Mushroom-Forming Fungi Provides Insights into the Origins of Lignocellulose Decay Capabilities.</title>
        <authorList>
            <person name="Nagy L.G."/>
            <person name="Riley R."/>
            <person name="Tritt A."/>
            <person name="Adam C."/>
            <person name="Daum C."/>
            <person name="Floudas D."/>
            <person name="Sun H."/>
            <person name="Yadav J.S."/>
            <person name="Pangilinan J."/>
            <person name="Larsson K.H."/>
            <person name="Matsuura K."/>
            <person name="Barry K."/>
            <person name="Labutti K."/>
            <person name="Kuo R."/>
            <person name="Ohm R.A."/>
            <person name="Bhattacharya S.S."/>
            <person name="Shirouzu T."/>
            <person name="Yoshinaga Y."/>
            <person name="Martin F.M."/>
            <person name="Grigoriev I.V."/>
            <person name="Hibbett D.S."/>
        </authorList>
    </citation>
    <scope>NUCLEOTIDE SEQUENCE [LARGE SCALE GENOMIC DNA]</scope>
    <source>
        <strain evidence="3 4">HHB12733</strain>
    </source>
</reference>
<dbReference type="Pfam" id="PF07859">
    <property type="entry name" value="Abhydrolase_3"/>
    <property type="match status" value="2"/>
</dbReference>
<dbReference type="InterPro" id="IPR013094">
    <property type="entry name" value="AB_hydrolase_3"/>
</dbReference>
<accession>A0A165H5G0</accession>
<evidence type="ECO:0000313" key="4">
    <source>
        <dbReference type="Proteomes" id="UP000076842"/>
    </source>
</evidence>
<dbReference type="GO" id="GO:0004806">
    <property type="term" value="F:triacylglycerol lipase activity"/>
    <property type="evidence" value="ECO:0007669"/>
    <property type="project" value="TreeGrafter"/>
</dbReference>
<feature type="compositionally biased region" description="Acidic residues" evidence="1">
    <location>
        <begin position="858"/>
        <end position="868"/>
    </location>
</feature>
<dbReference type="Proteomes" id="UP000076842">
    <property type="component" value="Unassembled WGS sequence"/>
</dbReference>
<dbReference type="GO" id="GO:0005829">
    <property type="term" value="C:cytosol"/>
    <property type="evidence" value="ECO:0007669"/>
    <property type="project" value="TreeGrafter"/>
</dbReference>
<dbReference type="PANTHER" id="PTHR23025:SF3">
    <property type="entry name" value="HORMONE-SENSITIVE LIPASE"/>
    <property type="match status" value="1"/>
</dbReference>